<evidence type="ECO:0000313" key="7">
    <source>
        <dbReference type="EMBL" id="CAH03322.1"/>
    </source>
</evidence>
<reference evidence="7 9" key="1">
    <citation type="journal article" date="2004" name="Curr. Biol.">
        <title>High coding density on the largest Paramecium tetraurelia somatic chromosome.</title>
        <authorList>
            <person name="Zagulski M."/>
            <person name="Nowak J.K."/>
            <person name="Le Mouel A."/>
            <person name="Nowacki M."/>
            <person name="Migdalski A."/>
            <person name="Gromadka R."/>
            <person name="Noel B."/>
            <person name="Blanc I."/>
            <person name="Dessen P."/>
            <person name="Wincker P."/>
            <person name="Keller A.M."/>
            <person name="Cohen J."/>
            <person name="Meyer E."/>
            <person name="Sperling L."/>
        </authorList>
    </citation>
    <scope>NUCLEOTIDE SEQUENCE [LARGE SCALE GENOMIC DNA]</scope>
    <source>
        <strain evidence="7 9">Stock d4-2</strain>
    </source>
</reference>
<dbReference type="OrthoDB" id="2441994at2759"/>
<dbReference type="GO" id="GO:0004674">
    <property type="term" value="F:protein serine/threonine kinase activity"/>
    <property type="evidence" value="ECO:0000318"/>
    <property type="project" value="GO_Central"/>
</dbReference>
<dbReference type="KEGG" id="ptm:GSPATT00000415001"/>
<dbReference type="InterPro" id="IPR000719">
    <property type="entry name" value="Prot_kinase_dom"/>
</dbReference>
<dbReference type="Proteomes" id="UP000000600">
    <property type="component" value="Unassembled WGS sequence"/>
</dbReference>
<dbReference type="RefSeq" id="XP_001346949.1">
    <property type="nucleotide sequence ID" value="XM_001346913.1"/>
</dbReference>
<dbReference type="GO" id="GO:0005829">
    <property type="term" value="C:cytosol"/>
    <property type="evidence" value="ECO:0000318"/>
    <property type="project" value="GO_Central"/>
</dbReference>
<dbReference type="GO" id="GO:0016020">
    <property type="term" value="C:membrane"/>
    <property type="evidence" value="ECO:0000318"/>
    <property type="project" value="GO_Central"/>
</dbReference>
<evidence type="ECO:0000313" key="9">
    <source>
        <dbReference type="Proteomes" id="UP000000600"/>
    </source>
</evidence>
<dbReference type="GO" id="GO:0000045">
    <property type="term" value="P:autophagosome assembly"/>
    <property type="evidence" value="ECO:0000318"/>
    <property type="project" value="GO_Central"/>
</dbReference>
<dbReference type="InParanoid" id="Q6BG98"/>
<keyword evidence="2 5" id="KW-0547">Nucleotide-binding</keyword>
<evidence type="ECO:0000256" key="2">
    <source>
        <dbReference type="ARBA" id="ARBA00022741"/>
    </source>
</evidence>
<dbReference type="Gene3D" id="1.10.510.10">
    <property type="entry name" value="Transferase(Phosphotransferase) domain 1"/>
    <property type="match status" value="1"/>
</dbReference>
<dbReference type="SUPFAM" id="SSF56112">
    <property type="entry name" value="Protein kinase-like (PK-like)"/>
    <property type="match status" value="1"/>
</dbReference>
<dbReference type="InterPro" id="IPR045269">
    <property type="entry name" value="Atg1-like"/>
</dbReference>
<protein>
    <submittedName>
        <fullName evidence="8">Chromosome undetermined scaffold_1, whole genome shotgun sequence</fullName>
    </submittedName>
    <submittedName>
        <fullName evidence="7">Protein kinase, putative</fullName>
    </submittedName>
</protein>
<dbReference type="GO" id="GO:0005776">
    <property type="term" value="C:autophagosome"/>
    <property type="evidence" value="ECO:0000318"/>
    <property type="project" value="GO_Central"/>
</dbReference>
<dbReference type="Pfam" id="PF00069">
    <property type="entry name" value="Pkinase"/>
    <property type="match status" value="1"/>
</dbReference>
<dbReference type="EMBL" id="CT867985">
    <property type="protein sequence ID" value="CAK55980.1"/>
    <property type="molecule type" value="Genomic_DNA"/>
</dbReference>
<dbReference type="InterPro" id="IPR008271">
    <property type="entry name" value="Ser/Thr_kinase_AS"/>
</dbReference>
<dbReference type="HOGENOM" id="CLU_000288_37_6_1"/>
<keyword evidence="4 5" id="KW-0067">ATP-binding</keyword>
<evidence type="ECO:0000256" key="1">
    <source>
        <dbReference type="ARBA" id="ARBA00022679"/>
    </source>
</evidence>
<sequence>MNNFIDKEIKGYKFIKLIGRGAFGNVYQGKKMSTKQIVAIKVIEIERFGENDGILGELVESEQKALQKVKSKYVVGFVDTFQDNIYNYLVMEYCDSGDLEQQIKNPNTHFTEQDAIGILRQILQGLRDIHSVFIIHRDLKLANILIHNHSIYKIADLGFCKILQHENDQSRLQLGSLYTMAPEILNSNSYGLSSDMFSVGVIFYQILFGRFPFTQKDYKLTSQPLINFTRNKIDVSDESKDLLEKMLQFDPKKRITFQQITQHKVFEKQIFSQISRIQIESARVIMEEHAQFYQKEGAKIERENQKDIEITQQRLMSMGKPHLEQQQFNYEQSQNISNFKIEEKVSENSIADIDIKEKTRKTDEMNLKINHFNKQMNDLYFFSNTILEIFQIQMRAHYAAVLLCYQVKKMIYSIKEQLEVQIQVNMNDSDLSLDLTHLQKLLELTEQQQIIIDLQFDDIAEQQIKSGDTRVQQMIQNQLKQDTFNDNLYSEINALIKKQNNQITYILFHMIQCCQYCFALNKQLNPIELDNSIFDLKKSSQIYPDQQNIKAQFEMLQNSQQQY</sequence>
<name>Q6BG98_PARTE</name>
<dbReference type="FunFam" id="1.10.510.10:FF:001266">
    <property type="entry name" value="Protein kinase, putative"/>
    <property type="match status" value="1"/>
</dbReference>
<evidence type="ECO:0000259" key="6">
    <source>
        <dbReference type="PROSITE" id="PS50011"/>
    </source>
</evidence>
<evidence type="ECO:0000256" key="4">
    <source>
        <dbReference type="ARBA" id="ARBA00022840"/>
    </source>
</evidence>
<dbReference type="KEGG" id="ptm:PTMB.124"/>
<dbReference type="CDD" id="cd00180">
    <property type="entry name" value="PKc"/>
    <property type="match status" value="1"/>
</dbReference>
<feature type="domain" description="Protein kinase" evidence="6">
    <location>
        <begin position="12"/>
        <end position="266"/>
    </location>
</feature>
<dbReference type="AlphaFoldDB" id="Q6BG98"/>
<dbReference type="InterPro" id="IPR017441">
    <property type="entry name" value="Protein_kinase_ATP_BS"/>
</dbReference>
<dbReference type="PANTHER" id="PTHR24348">
    <property type="entry name" value="SERINE/THREONINE-PROTEIN KINASE UNC-51-RELATED"/>
    <property type="match status" value="1"/>
</dbReference>
<keyword evidence="9" id="KW-1185">Reference proteome</keyword>
<dbReference type="GO" id="GO:0005524">
    <property type="term" value="F:ATP binding"/>
    <property type="evidence" value="ECO:0007669"/>
    <property type="project" value="UniProtKB-UniRule"/>
</dbReference>
<reference evidence="8" key="3">
    <citation type="submission" date="2006-03" db="EMBL/GenBank/DDBJ databases">
        <authorList>
            <consortium name="Genoscope"/>
        </authorList>
    </citation>
    <scope>NUCLEOTIDE SEQUENCE</scope>
    <source>
        <strain evidence="8">Stock d4-2</strain>
    </source>
</reference>
<dbReference type="OMA" id="FHMIQCC"/>
<dbReference type="SMART" id="SM00220">
    <property type="entry name" value="S_TKc"/>
    <property type="match status" value="1"/>
</dbReference>
<accession>Q6BG98</accession>
<dbReference type="PROSITE" id="PS50011">
    <property type="entry name" value="PROTEIN_KINASE_DOM"/>
    <property type="match status" value="1"/>
</dbReference>
<dbReference type="STRING" id="5888.Q6BG98"/>
<feature type="binding site" evidence="5">
    <location>
        <position position="41"/>
    </location>
    <ligand>
        <name>ATP</name>
        <dbReference type="ChEBI" id="CHEBI:30616"/>
    </ligand>
</feature>
<reference evidence="8 9" key="2">
    <citation type="journal article" date="2006" name="Nature">
        <title>Global trends of whole-genome duplications revealed by the ciliate Paramecium tetraurelia.</title>
        <authorList>
            <consortium name="Genoscope"/>
            <person name="Aury J.-M."/>
            <person name="Jaillon O."/>
            <person name="Duret L."/>
            <person name="Noel B."/>
            <person name="Jubin C."/>
            <person name="Porcel B.M."/>
            <person name="Segurens B."/>
            <person name="Daubin V."/>
            <person name="Anthouard V."/>
            <person name="Aiach N."/>
            <person name="Arnaiz O."/>
            <person name="Billaut A."/>
            <person name="Beisson J."/>
            <person name="Blanc I."/>
            <person name="Bouhouche K."/>
            <person name="Camara F."/>
            <person name="Duharcourt S."/>
            <person name="Guigo R."/>
            <person name="Gogendeau D."/>
            <person name="Katinka M."/>
            <person name="Keller A.-M."/>
            <person name="Kissmehl R."/>
            <person name="Klotz C."/>
            <person name="Koll F."/>
            <person name="Le Moue A."/>
            <person name="Lepere C."/>
            <person name="Malinsky S."/>
            <person name="Nowacki M."/>
            <person name="Nowak J.K."/>
            <person name="Plattner H."/>
            <person name="Poulain J."/>
            <person name="Ruiz F."/>
            <person name="Serrano V."/>
            <person name="Zagulski M."/>
            <person name="Dessen P."/>
            <person name="Betermier M."/>
            <person name="Weissenbach J."/>
            <person name="Scarpelli C."/>
            <person name="Schachter V."/>
            <person name="Sperling L."/>
            <person name="Meyer E."/>
            <person name="Cohen J."/>
            <person name="Wincker P."/>
        </authorList>
    </citation>
    <scope>NUCLEOTIDE SEQUENCE [LARGE SCALE GENOMIC DNA]</scope>
    <source>
        <strain evidence="8 9">Stock d4-2</strain>
    </source>
</reference>
<dbReference type="GeneID" id="5009162"/>
<dbReference type="PROSITE" id="PS00107">
    <property type="entry name" value="PROTEIN_KINASE_ATP"/>
    <property type="match status" value="1"/>
</dbReference>
<proteinExistence type="predicted"/>
<keyword evidence="3 7" id="KW-0418">Kinase</keyword>
<evidence type="ECO:0000313" key="8">
    <source>
        <dbReference type="EMBL" id="CAK55980.1"/>
    </source>
</evidence>
<dbReference type="eggNOG" id="KOG0575">
    <property type="taxonomic scope" value="Eukaryota"/>
</dbReference>
<dbReference type="GO" id="GO:0005737">
    <property type="term" value="C:cytoplasm"/>
    <property type="evidence" value="ECO:0000318"/>
    <property type="project" value="GO_Central"/>
</dbReference>
<dbReference type="GeneID" id="79573756"/>
<evidence type="ECO:0000256" key="3">
    <source>
        <dbReference type="ARBA" id="ARBA00022777"/>
    </source>
</evidence>
<dbReference type="PANTHER" id="PTHR24348:SF22">
    <property type="entry name" value="NON-SPECIFIC SERINE_THREONINE PROTEIN KINASE"/>
    <property type="match status" value="1"/>
</dbReference>
<dbReference type="EMBL" id="CR548612">
    <property type="protein sequence ID" value="CAH03322.1"/>
    <property type="molecule type" value="Genomic_DNA"/>
</dbReference>
<dbReference type="RefSeq" id="XP_001423378.1">
    <property type="nucleotide sequence ID" value="XM_001423341.1"/>
</dbReference>
<organism evidence="7 9">
    <name type="scientific">Paramecium tetraurelia</name>
    <dbReference type="NCBI Taxonomy" id="5888"/>
    <lineage>
        <taxon>Eukaryota</taxon>
        <taxon>Sar</taxon>
        <taxon>Alveolata</taxon>
        <taxon>Ciliophora</taxon>
        <taxon>Intramacronucleata</taxon>
        <taxon>Oligohymenophorea</taxon>
        <taxon>Peniculida</taxon>
        <taxon>Parameciidae</taxon>
        <taxon>Paramecium</taxon>
    </lineage>
</organism>
<dbReference type="PROSITE" id="PS00108">
    <property type="entry name" value="PROTEIN_KINASE_ST"/>
    <property type="match status" value="1"/>
</dbReference>
<dbReference type="InterPro" id="IPR011009">
    <property type="entry name" value="Kinase-like_dom_sf"/>
</dbReference>
<reference evidence="7" key="4">
    <citation type="submission" date="2006-11" db="EMBL/GenBank/DDBJ databases">
        <title>Paramecium megabase sequencing project.</title>
        <authorList>
            <person name="Nowak J.K."/>
            <person name="Migdalski A."/>
            <person name="Gromadka R."/>
            <person name="Zagulski M."/>
        </authorList>
    </citation>
    <scope>NUCLEOTIDE SEQUENCE</scope>
    <source>
        <strain evidence="7">Stock d4-2</strain>
    </source>
</reference>
<dbReference type="GO" id="GO:0000407">
    <property type="term" value="C:phagophore assembly site"/>
    <property type="evidence" value="ECO:0000318"/>
    <property type="project" value="GO_Central"/>
</dbReference>
<evidence type="ECO:0000256" key="5">
    <source>
        <dbReference type="PROSITE-ProRule" id="PRU10141"/>
    </source>
</evidence>
<keyword evidence="1" id="KW-0808">Transferase</keyword>
<dbReference type="GO" id="GO:0010506">
    <property type="term" value="P:regulation of autophagy"/>
    <property type="evidence" value="ECO:0000318"/>
    <property type="project" value="GO_Central"/>
</dbReference>
<gene>
    <name evidence="8" type="ORF">GSPATT00000415001</name>
    <name evidence="7" type="ORF">PTMB.124</name>
</gene>